<dbReference type="Proteomes" id="UP000323000">
    <property type="component" value="Chromosome 1"/>
</dbReference>
<comment type="caution">
    <text evidence="3">The sequence shown here is derived from an EMBL/GenBank/DDBJ whole genome shotgun (WGS) entry which is preliminary data.</text>
</comment>
<accession>A0A5C7IW99</accession>
<dbReference type="EMBL" id="VAHF01000001">
    <property type="protein sequence ID" value="TXG73368.1"/>
    <property type="molecule type" value="Genomic_DNA"/>
</dbReference>
<proteinExistence type="predicted"/>
<evidence type="ECO:0000313" key="3">
    <source>
        <dbReference type="EMBL" id="TXG73368.1"/>
    </source>
</evidence>
<feature type="region of interest" description="Disordered" evidence="1">
    <location>
        <begin position="205"/>
        <end position="297"/>
    </location>
</feature>
<dbReference type="Pfam" id="PF25597">
    <property type="entry name" value="SH3_retrovirus"/>
    <property type="match status" value="1"/>
</dbReference>
<feature type="compositionally biased region" description="Polar residues" evidence="1">
    <location>
        <begin position="217"/>
        <end position="229"/>
    </location>
</feature>
<dbReference type="OrthoDB" id="1679989at2759"/>
<keyword evidence="4" id="KW-1185">Reference proteome</keyword>
<dbReference type="Pfam" id="PF14223">
    <property type="entry name" value="Retrotran_gag_2"/>
    <property type="match status" value="1"/>
</dbReference>
<name>A0A5C7IW99_9ROSI</name>
<feature type="domain" description="Retroviral polymerase SH3-like" evidence="2">
    <location>
        <begin position="384"/>
        <end position="446"/>
    </location>
</feature>
<evidence type="ECO:0000259" key="2">
    <source>
        <dbReference type="Pfam" id="PF25597"/>
    </source>
</evidence>
<sequence length="531" mass="61351">MATKVITTPFPHTFNGEDFDYWSSRFEVWLKVFDLWKIVDEGFDDPEDETGLSGEQKKALEANRKKDIDACNQINLAIEKAVYEKISKAKNAKEAWQILNQTYKGDDKVKKVRLQSLRSEFKKLQMKEDESIDEFFAKVTSVVNQMATNGEALDDQRVVEKILRFMPQKYFSLVTVLEELDKVFTLEDLQGTLKAYEAKINLFNPQPRQPDQALKSEVSSSGCRGSYNNRGRGENFQGRGGNSRGRGRNFSGNNYSSNNQHESNQNSGNNNNGNNHHGGNRNQNFNSQQRGRGRGFQRGRGRGYFECHFCHKPGHVISDCWHKQVEDKKNDTILIHENIEETLLLACYGYLINRSPTKCLNNITPHEAWYMRKPNIQHLKVFRSVAYSLIPEAMRNKFDEKFEKCIFIGYIEKSKAYKLFNPKTKKIVISRDVRVDEDSSFDEKKDPIKLPDFFDEEIEESDDSSHPSSGDFSPKRKMKSLQEIYNSTEQVETDDSIFFAFFAGPFQSKSVGTESEDLNFCHAFRRFRNNT</sequence>
<evidence type="ECO:0000313" key="4">
    <source>
        <dbReference type="Proteomes" id="UP000323000"/>
    </source>
</evidence>
<dbReference type="PANTHER" id="PTHR35317:SF28">
    <property type="entry name" value="ZINC FINGER, CCHC-TYPE, RIBONUCLEASE H-LIKE DOMAIN, GAG-PRE-INTEGRASE DOMAIN PROTEIN-RELATED"/>
    <property type="match status" value="1"/>
</dbReference>
<organism evidence="3 4">
    <name type="scientific">Acer yangbiense</name>
    <dbReference type="NCBI Taxonomy" id="1000413"/>
    <lineage>
        <taxon>Eukaryota</taxon>
        <taxon>Viridiplantae</taxon>
        <taxon>Streptophyta</taxon>
        <taxon>Embryophyta</taxon>
        <taxon>Tracheophyta</taxon>
        <taxon>Spermatophyta</taxon>
        <taxon>Magnoliopsida</taxon>
        <taxon>eudicotyledons</taxon>
        <taxon>Gunneridae</taxon>
        <taxon>Pentapetalae</taxon>
        <taxon>rosids</taxon>
        <taxon>malvids</taxon>
        <taxon>Sapindales</taxon>
        <taxon>Sapindaceae</taxon>
        <taxon>Hippocastanoideae</taxon>
        <taxon>Acereae</taxon>
        <taxon>Acer</taxon>
    </lineage>
</organism>
<dbReference type="InterPro" id="IPR057670">
    <property type="entry name" value="SH3_retrovirus"/>
</dbReference>
<feature type="compositionally biased region" description="Low complexity" evidence="1">
    <location>
        <begin position="248"/>
        <end position="290"/>
    </location>
</feature>
<dbReference type="AlphaFoldDB" id="A0A5C7IW99"/>
<reference evidence="4" key="1">
    <citation type="journal article" date="2019" name="Gigascience">
        <title>De novo genome assembly of the endangered Acer yangbiense, a plant species with extremely small populations endemic to Yunnan Province, China.</title>
        <authorList>
            <person name="Yang J."/>
            <person name="Wariss H.M."/>
            <person name="Tao L."/>
            <person name="Zhang R."/>
            <person name="Yun Q."/>
            <person name="Hollingsworth P."/>
            <person name="Dao Z."/>
            <person name="Luo G."/>
            <person name="Guo H."/>
            <person name="Ma Y."/>
            <person name="Sun W."/>
        </authorList>
    </citation>
    <scope>NUCLEOTIDE SEQUENCE [LARGE SCALE GENOMIC DNA]</scope>
    <source>
        <strain evidence="4">cv. Malutang</strain>
    </source>
</reference>
<evidence type="ECO:0000256" key="1">
    <source>
        <dbReference type="SAM" id="MobiDB-lite"/>
    </source>
</evidence>
<dbReference type="PANTHER" id="PTHR35317">
    <property type="entry name" value="OS04G0629600 PROTEIN"/>
    <property type="match status" value="1"/>
</dbReference>
<protein>
    <recommendedName>
        <fullName evidence="2">Retroviral polymerase SH3-like domain-containing protein</fullName>
    </recommendedName>
</protein>
<gene>
    <name evidence="3" type="ORF">EZV62_001947</name>
</gene>